<dbReference type="PROSITE" id="PS50404">
    <property type="entry name" value="GST_NTER"/>
    <property type="match status" value="1"/>
</dbReference>
<reference evidence="2" key="2">
    <citation type="submission" date="2020-09" db="EMBL/GenBank/DDBJ databases">
        <authorList>
            <person name="Sun Q."/>
            <person name="Kim S."/>
        </authorList>
    </citation>
    <scope>NUCLEOTIDE SEQUENCE</scope>
    <source>
        <strain evidence="2">KCTC 12711</strain>
    </source>
</reference>
<dbReference type="Proteomes" id="UP000614811">
    <property type="component" value="Unassembled WGS sequence"/>
</dbReference>
<accession>A0A918RXH1</accession>
<comment type="caution">
    <text evidence="2">The sequence shown here is derived from an EMBL/GenBank/DDBJ whole genome shotgun (WGS) entry which is preliminary data.</text>
</comment>
<dbReference type="Pfam" id="PF13417">
    <property type="entry name" value="GST_N_3"/>
    <property type="match status" value="1"/>
</dbReference>
<dbReference type="EMBL" id="BMXA01000003">
    <property type="protein sequence ID" value="GHA12442.1"/>
    <property type="molecule type" value="Genomic_DNA"/>
</dbReference>
<dbReference type="Gene3D" id="3.40.30.10">
    <property type="entry name" value="Glutaredoxin"/>
    <property type="match status" value="1"/>
</dbReference>
<proteinExistence type="predicted"/>
<sequence length="79" mass="9235">MKPQLALYYSKYCYFCQKVLTFLQHKDMQLELRSTSVPEHAQALMAGGGKTQVPCLRIEHESGEVEWMYESDDIIRYLS</sequence>
<evidence type="ECO:0000313" key="3">
    <source>
        <dbReference type="Proteomes" id="UP000614811"/>
    </source>
</evidence>
<reference evidence="2" key="1">
    <citation type="journal article" date="2014" name="Int. J. Syst. Evol. Microbiol.">
        <title>Complete genome sequence of Corynebacterium casei LMG S-19264T (=DSM 44701T), isolated from a smear-ripened cheese.</title>
        <authorList>
            <consortium name="US DOE Joint Genome Institute (JGI-PGF)"/>
            <person name="Walter F."/>
            <person name="Albersmeier A."/>
            <person name="Kalinowski J."/>
            <person name="Ruckert C."/>
        </authorList>
    </citation>
    <scope>NUCLEOTIDE SEQUENCE</scope>
    <source>
        <strain evidence="2">KCTC 12711</strain>
    </source>
</reference>
<evidence type="ECO:0000259" key="1">
    <source>
        <dbReference type="PROSITE" id="PS50404"/>
    </source>
</evidence>
<keyword evidence="3" id="KW-1185">Reference proteome</keyword>
<dbReference type="CDD" id="cd00570">
    <property type="entry name" value="GST_N_family"/>
    <property type="match status" value="1"/>
</dbReference>
<feature type="domain" description="GST N-terminal" evidence="1">
    <location>
        <begin position="3"/>
        <end position="79"/>
    </location>
</feature>
<organism evidence="2 3">
    <name type="scientific">Arenicella chitinivorans</name>
    <dbReference type="NCBI Taxonomy" id="1329800"/>
    <lineage>
        <taxon>Bacteria</taxon>
        <taxon>Pseudomonadati</taxon>
        <taxon>Pseudomonadota</taxon>
        <taxon>Gammaproteobacteria</taxon>
        <taxon>Arenicellales</taxon>
        <taxon>Arenicellaceae</taxon>
        <taxon>Arenicella</taxon>
    </lineage>
</organism>
<dbReference type="RefSeq" id="WP_189401142.1">
    <property type="nucleotide sequence ID" value="NZ_BMXA01000003.1"/>
</dbReference>
<gene>
    <name evidence="2" type="ORF">GCM10008090_22920</name>
</gene>
<dbReference type="PROSITE" id="PS51354">
    <property type="entry name" value="GLUTAREDOXIN_2"/>
    <property type="match status" value="1"/>
</dbReference>
<dbReference type="AlphaFoldDB" id="A0A918RXH1"/>
<dbReference type="InterPro" id="IPR036249">
    <property type="entry name" value="Thioredoxin-like_sf"/>
</dbReference>
<evidence type="ECO:0000313" key="2">
    <source>
        <dbReference type="EMBL" id="GHA12442.1"/>
    </source>
</evidence>
<dbReference type="SUPFAM" id="SSF52833">
    <property type="entry name" value="Thioredoxin-like"/>
    <property type="match status" value="1"/>
</dbReference>
<protein>
    <recommendedName>
        <fullName evidence="1">GST N-terminal domain-containing protein</fullName>
    </recommendedName>
</protein>
<dbReference type="InterPro" id="IPR004045">
    <property type="entry name" value="Glutathione_S-Trfase_N"/>
</dbReference>
<name>A0A918RXH1_9GAMM</name>